<feature type="region of interest" description="Disordered" evidence="1">
    <location>
        <begin position="204"/>
        <end position="315"/>
    </location>
</feature>
<evidence type="ECO:0000313" key="2">
    <source>
        <dbReference type="EMBL" id="CAF0761375.1"/>
    </source>
</evidence>
<organism evidence="2 4">
    <name type="scientific">Didymodactylos carnosus</name>
    <dbReference type="NCBI Taxonomy" id="1234261"/>
    <lineage>
        <taxon>Eukaryota</taxon>
        <taxon>Metazoa</taxon>
        <taxon>Spiralia</taxon>
        <taxon>Gnathifera</taxon>
        <taxon>Rotifera</taxon>
        <taxon>Eurotatoria</taxon>
        <taxon>Bdelloidea</taxon>
        <taxon>Philodinida</taxon>
        <taxon>Philodinidae</taxon>
        <taxon>Didymodactylos</taxon>
    </lineage>
</organism>
<evidence type="ECO:0000313" key="3">
    <source>
        <dbReference type="EMBL" id="CAF3541158.1"/>
    </source>
</evidence>
<proteinExistence type="predicted"/>
<dbReference type="Proteomes" id="UP000682733">
    <property type="component" value="Unassembled WGS sequence"/>
</dbReference>
<dbReference type="EMBL" id="CAJNOK010000557">
    <property type="protein sequence ID" value="CAF0761375.1"/>
    <property type="molecule type" value="Genomic_DNA"/>
</dbReference>
<dbReference type="EMBL" id="CAJOBA010000557">
    <property type="protein sequence ID" value="CAF3541158.1"/>
    <property type="molecule type" value="Genomic_DNA"/>
</dbReference>
<protein>
    <submittedName>
        <fullName evidence="2">Uncharacterized protein</fullName>
    </submittedName>
</protein>
<sequence length="670" mass="75455">MDCICLHYVRNQEKTSSVNSSNLNQELTAELKILEIIDYYRPTIKEKQTNNHHRKNFLYPWKKDKLIHCASNAINTKTMPKDDDGPTTLINQLETHASSSITKSEENKYPKYRKLTNRRKLERLPQHQMSDNIVPSRAMKNQTNNNFLKFAPSDEQSSSFINNNNSDINSVNSFTTTSFSTNSSGSISVDSVVKNPLEKFTMSTFRIPKKPRPPNGADSSLSPPYFPQSPTLSLPSETSNDNSVTSSLLLNRQTSNDDSNQQSKRKCSLSQYNERKRLKNEILSPPTTPTTPQSSTNTDTDLRLNGRKPLSPDKLRDKESIPFYADTLLQSNFKNNDQSKSPMRMDDEKIIEDGFATEKMFVNDERPSLLPQSQAIDITPLSPVKDENVRTTDDTQSSKDTVYKSNLSEPGVKKIMKKKVVWADEKSYALVQTSYYELEDSEMVHMIARGMDKNISISQLEKLMERDLKRRIGAGQVVSPYGLGELNDDNDKPPLNLKRIIIPETIPQITINSQERLIQDNREKTVLQAIFISRLFLPESATEPDFEICERNEPKIIPFDDVNTLAHNQTLSNANILTTNVSSTTNNSITTPYDPVADILRNAYSNVHGHLAPPSTVSNTSSTASILPSTTIKANDDFCNTLNSILAQQKVLNLAQTPTVPSIIPTTIRK</sequence>
<dbReference type="AlphaFoldDB" id="A0A8S2CRL5"/>
<evidence type="ECO:0000256" key="1">
    <source>
        <dbReference type="SAM" id="MobiDB-lite"/>
    </source>
</evidence>
<accession>A0A8S2CRL5</accession>
<feature type="compositionally biased region" description="Polar residues" evidence="1">
    <location>
        <begin position="217"/>
        <end position="272"/>
    </location>
</feature>
<feature type="compositionally biased region" description="Basic and acidic residues" evidence="1">
    <location>
        <begin position="300"/>
        <end position="315"/>
    </location>
</feature>
<name>A0A8S2CRL5_9BILA</name>
<gene>
    <name evidence="2" type="ORF">OVA965_LOCUS2569</name>
    <name evidence="3" type="ORF">TMI583_LOCUS2569</name>
</gene>
<comment type="caution">
    <text evidence="2">The sequence shown here is derived from an EMBL/GenBank/DDBJ whole genome shotgun (WGS) entry which is preliminary data.</text>
</comment>
<feature type="compositionally biased region" description="Low complexity" evidence="1">
    <location>
        <begin position="290"/>
        <end position="299"/>
    </location>
</feature>
<evidence type="ECO:0000313" key="4">
    <source>
        <dbReference type="Proteomes" id="UP000677228"/>
    </source>
</evidence>
<dbReference type="Proteomes" id="UP000677228">
    <property type="component" value="Unassembled WGS sequence"/>
</dbReference>
<reference evidence="2" key="1">
    <citation type="submission" date="2021-02" db="EMBL/GenBank/DDBJ databases">
        <authorList>
            <person name="Nowell W R."/>
        </authorList>
    </citation>
    <scope>NUCLEOTIDE SEQUENCE</scope>
</reference>